<comment type="caution">
    <text evidence="2">The sequence shown here is derived from an EMBL/GenBank/DDBJ whole genome shotgun (WGS) entry which is preliminary data.</text>
</comment>
<feature type="transmembrane region" description="Helical" evidence="1">
    <location>
        <begin position="103"/>
        <end position="120"/>
    </location>
</feature>
<reference evidence="2 3" key="1">
    <citation type="submission" date="2018-11" db="EMBL/GenBank/DDBJ databases">
        <title>Draft genome sequences of potential pathogenic Clostridium perfringens from environmental surface water in the North West Province, South Africa.</title>
        <authorList>
            <person name="Fourie J.C.J."/>
            <person name="Sanko T.J."/>
            <person name="Bezuidenhout C."/>
            <person name="Mienie C."/>
            <person name="Adeleke R."/>
        </authorList>
    </citation>
    <scope>NUCLEOTIDE SEQUENCE [LARGE SCALE GENOMIC DNA]</scope>
    <source>
        <strain evidence="2 3">SC4-C13</strain>
    </source>
</reference>
<evidence type="ECO:0000313" key="3">
    <source>
        <dbReference type="Proteomes" id="UP000273641"/>
    </source>
</evidence>
<name>A0AAE8FSF2_CLOPF</name>
<dbReference type="EMBL" id="RQNR01000004">
    <property type="protein sequence ID" value="RQN24209.1"/>
    <property type="molecule type" value="Genomic_DNA"/>
</dbReference>
<accession>A0AAE8FSF2</accession>
<protein>
    <submittedName>
        <fullName evidence="2">Uncharacterized protein</fullName>
    </submittedName>
</protein>
<dbReference type="AlphaFoldDB" id="A0AAE8FSF2"/>
<sequence>MNKIETFFYNLNNNENIKSLINQNALDNRELAYLTIILVGITFMVIKSSDRKKLKESFLSLLKSFFCRKIFGTTVILFIWTILICFLLKKVGIWNYGLIKNTLLWFISSGAFIVFKVITIDKYSVKKYFKNILLDSFKITIILDFIQSTYILNYWIELVIGIIVLFLGMAQAVTELSKEDDKEKILNVLNKIFITIGIVWLISIVSELINQPKSLIDFNNIFGFIDNIILTISMLIPAFILKIYASYEDLFTRLNFLNIDNDMKRYIKFKIIFYAKLNVVKIDFKYYINIAWLNDKKKINDAFKELKKSSIKG</sequence>
<organism evidence="2 3">
    <name type="scientific">Clostridium perfringens</name>
    <dbReference type="NCBI Taxonomy" id="1502"/>
    <lineage>
        <taxon>Bacteria</taxon>
        <taxon>Bacillati</taxon>
        <taxon>Bacillota</taxon>
        <taxon>Clostridia</taxon>
        <taxon>Eubacteriales</taxon>
        <taxon>Clostridiaceae</taxon>
        <taxon>Clostridium</taxon>
    </lineage>
</organism>
<keyword evidence="1" id="KW-0812">Transmembrane</keyword>
<feature type="transmembrane region" description="Helical" evidence="1">
    <location>
        <begin position="221"/>
        <end position="245"/>
    </location>
</feature>
<dbReference type="Proteomes" id="UP000273641">
    <property type="component" value="Unassembled WGS sequence"/>
</dbReference>
<feature type="transmembrane region" description="Helical" evidence="1">
    <location>
        <begin position="188"/>
        <end position="209"/>
    </location>
</feature>
<evidence type="ECO:0000256" key="1">
    <source>
        <dbReference type="SAM" id="Phobius"/>
    </source>
</evidence>
<feature type="transmembrane region" description="Helical" evidence="1">
    <location>
        <begin position="70"/>
        <end position="91"/>
    </location>
</feature>
<feature type="transmembrane region" description="Helical" evidence="1">
    <location>
        <begin position="31"/>
        <end position="49"/>
    </location>
</feature>
<gene>
    <name evidence="2" type="ORF">EHZ11_09410</name>
</gene>
<keyword evidence="1" id="KW-0472">Membrane</keyword>
<evidence type="ECO:0000313" key="2">
    <source>
        <dbReference type="EMBL" id="RQN24209.1"/>
    </source>
</evidence>
<dbReference type="RefSeq" id="WP_124231016.1">
    <property type="nucleotide sequence ID" value="NZ_CABEEO010000008.1"/>
</dbReference>
<proteinExistence type="predicted"/>
<keyword evidence="1" id="KW-1133">Transmembrane helix</keyword>